<dbReference type="AlphaFoldDB" id="G9YMT7"/>
<reference evidence="1 2" key="1">
    <citation type="submission" date="2011-08" db="EMBL/GenBank/DDBJ databases">
        <authorList>
            <person name="Weinstock G."/>
            <person name="Sodergren E."/>
            <person name="Clifton S."/>
            <person name="Fulton L."/>
            <person name="Fulton B."/>
            <person name="Courtney L."/>
            <person name="Fronick C."/>
            <person name="Harrison M."/>
            <person name="Strong C."/>
            <person name="Farmer C."/>
            <person name="Delahaunty K."/>
            <person name="Markovic C."/>
            <person name="Hall O."/>
            <person name="Minx P."/>
            <person name="Tomlinson C."/>
            <person name="Mitreva M."/>
            <person name="Hou S."/>
            <person name="Chen J."/>
            <person name="Wollam A."/>
            <person name="Pepin K.H."/>
            <person name="Johnson M."/>
            <person name="Bhonagiri V."/>
            <person name="Zhang X."/>
            <person name="Suruliraj S."/>
            <person name="Warren W."/>
            <person name="Chinwalla A."/>
            <person name="Mardis E.R."/>
            <person name="Wilson R.K."/>
        </authorList>
    </citation>
    <scope>NUCLEOTIDE SEQUENCE [LARGE SCALE GENOMIC DNA]</scope>
    <source>
        <strain evidence="1 2">ATCC 29863</strain>
    </source>
</reference>
<accession>G9YMT7</accession>
<evidence type="ECO:0000313" key="1">
    <source>
        <dbReference type="EMBL" id="EHM53862.1"/>
    </source>
</evidence>
<dbReference type="HOGENOM" id="CLU_2632860_0_0_9"/>
<dbReference type="Proteomes" id="UP000004459">
    <property type="component" value="Unassembled WGS sequence"/>
</dbReference>
<comment type="caution">
    <text evidence="1">The sequence shown here is derived from an EMBL/GenBank/DDBJ whole genome shotgun (WGS) entry which is preliminary data.</text>
</comment>
<organism evidence="1 2">
    <name type="scientific">Flavonifractor plautii ATCC 29863</name>
    <dbReference type="NCBI Taxonomy" id="411475"/>
    <lineage>
        <taxon>Bacteria</taxon>
        <taxon>Bacillati</taxon>
        <taxon>Bacillota</taxon>
        <taxon>Clostridia</taxon>
        <taxon>Eubacteriales</taxon>
        <taxon>Oscillospiraceae</taxon>
        <taxon>Flavonifractor</taxon>
    </lineage>
</organism>
<proteinExistence type="predicted"/>
<sequence>MILYFDESGLPAIKQKADGVVCGEWLLRLSALHGRAGGSTLAASAKATGKSSWSESRARNPGVMFFVTAPHILVIHS</sequence>
<gene>
    <name evidence="1" type="ORF">HMPREF0372_00809</name>
</gene>
<protein>
    <submittedName>
        <fullName evidence="1">Uncharacterized protein</fullName>
    </submittedName>
</protein>
<name>G9YMT7_FLAPL</name>
<dbReference type="EMBL" id="AGCK01000054">
    <property type="protein sequence ID" value="EHM53862.1"/>
    <property type="molecule type" value="Genomic_DNA"/>
</dbReference>
<evidence type="ECO:0000313" key="2">
    <source>
        <dbReference type="Proteomes" id="UP000004459"/>
    </source>
</evidence>